<evidence type="ECO:0000313" key="13">
    <source>
        <dbReference type="EMBL" id="MDN3203983.1"/>
    </source>
</evidence>
<feature type="domain" description="Signal transduction histidine kinase subgroup 3 dimerisation and phosphoacceptor" evidence="12">
    <location>
        <begin position="424"/>
        <end position="485"/>
    </location>
</feature>
<evidence type="ECO:0000256" key="1">
    <source>
        <dbReference type="ARBA" id="ARBA00000085"/>
    </source>
</evidence>
<dbReference type="InterPro" id="IPR019734">
    <property type="entry name" value="TPR_rpt"/>
</dbReference>
<evidence type="ECO:0000256" key="5">
    <source>
        <dbReference type="ARBA" id="ARBA00022741"/>
    </source>
</evidence>
<dbReference type="RefSeq" id="WP_289999539.1">
    <property type="nucleotide sequence ID" value="NZ_JAUEPH010000003.1"/>
</dbReference>
<dbReference type="Pfam" id="PF02518">
    <property type="entry name" value="HATPase_c"/>
    <property type="match status" value="1"/>
</dbReference>
<dbReference type="InterPro" id="IPR003594">
    <property type="entry name" value="HATPase_dom"/>
</dbReference>
<dbReference type="EC" id="2.7.13.3" evidence="2"/>
<dbReference type="PANTHER" id="PTHR24421">
    <property type="entry name" value="NITRATE/NITRITE SENSOR PROTEIN NARX-RELATED"/>
    <property type="match status" value="1"/>
</dbReference>
<proteinExistence type="predicted"/>
<dbReference type="Gene3D" id="3.30.565.10">
    <property type="entry name" value="Histidine kinase-like ATPase, C-terminal domain"/>
    <property type="match status" value="1"/>
</dbReference>
<dbReference type="Pfam" id="PF07730">
    <property type="entry name" value="HisKA_3"/>
    <property type="match status" value="1"/>
</dbReference>
<keyword evidence="14" id="KW-1185">Reference proteome</keyword>
<evidence type="ECO:0000256" key="4">
    <source>
        <dbReference type="ARBA" id="ARBA00022679"/>
    </source>
</evidence>
<accession>A0ABT7YBW7</accession>
<dbReference type="GO" id="GO:0016301">
    <property type="term" value="F:kinase activity"/>
    <property type="evidence" value="ECO:0007669"/>
    <property type="project" value="UniProtKB-KW"/>
</dbReference>
<evidence type="ECO:0000256" key="6">
    <source>
        <dbReference type="ARBA" id="ARBA00022777"/>
    </source>
</evidence>
<evidence type="ECO:0000313" key="14">
    <source>
        <dbReference type="Proteomes" id="UP001171916"/>
    </source>
</evidence>
<keyword evidence="10" id="KW-0812">Transmembrane</keyword>
<organism evidence="13 14">
    <name type="scientific">Algoriphagus sediminis</name>
    <dbReference type="NCBI Taxonomy" id="3057113"/>
    <lineage>
        <taxon>Bacteria</taxon>
        <taxon>Pseudomonadati</taxon>
        <taxon>Bacteroidota</taxon>
        <taxon>Cytophagia</taxon>
        <taxon>Cytophagales</taxon>
        <taxon>Cyclobacteriaceae</taxon>
        <taxon>Algoriphagus</taxon>
    </lineage>
</organism>
<evidence type="ECO:0000256" key="2">
    <source>
        <dbReference type="ARBA" id="ARBA00012438"/>
    </source>
</evidence>
<evidence type="ECO:0000256" key="10">
    <source>
        <dbReference type="SAM" id="Phobius"/>
    </source>
</evidence>
<comment type="catalytic activity">
    <reaction evidence="1">
        <text>ATP + protein L-histidine = ADP + protein N-phospho-L-histidine.</text>
        <dbReference type="EC" id="2.7.13.3"/>
    </reaction>
</comment>
<evidence type="ECO:0000256" key="7">
    <source>
        <dbReference type="ARBA" id="ARBA00022840"/>
    </source>
</evidence>
<keyword evidence="4" id="KW-0808">Transferase</keyword>
<evidence type="ECO:0000256" key="9">
    <source>
        <dbReference type="SAM" id="MobiDB-lite"/>
    </source>
</evidence>
<dbReference type="SUPFAM" id="SSF81901">
    <property type="entry name" value="HCP-like"/>
    <property type="match status" value="1"/>
</dbReference>
<evidence type="ECO:0000259" key="11">
    <source>
        <dbReference type="Pfam" id="PF02518"/>
    </source>
</evidence>
<feature type="region of interest" description="Disordered" evidence="9">
    <location>
        <begin position="597"/>
        <end position="617"/>
    </location>
</feature>
<dbReference type="CDD" id="cd16917">
    <property type="entry name" value="HATPase_UhpB-NarQ-NarX-like"/>
    <property type="match status" value="1"/>
</dbReference>
<keyword evidence="3" id="KW-0597">Phosphoprotein</keyword>
<dbReference type="InterPro" id="IPR050482">
    <property type="entry name" value="Sensor_HK_TwoCompSys"/>
</dbReference>
<comment type="caution">
    <text evidence="13">The sequence shown here is derived from an EMBL/GenBank/DDBJ whole genome shotgun (WGS) entry which is preliminary data.</text>
</comment>
<keyword evidence="7" id="KW-0067">ATP-binding</keyword>
<dbReference type="Proteomes" id="UP001171916">
    <property type="component" value="Unassembled WGS sequence"/>
</dbReference>
<keyword evidence="8" id="KW-0902">Two-component regulatory system</keyword>
<gene>
    <name evidence="13" type="ORF">QVH07_07475</name>
</gene>
<evidence type="ECO:0000256" key="3">
    <source>
        <dbReference type="ARBA" id="ARBA00022553"/>
    </source>
</evidence>
<keyword evidence="5" id="KW-0547">Nucleotide-binding</keyword>
<dbReference type="SUPFAM" id="SSF55874">
    <property type="entry name" value="ATPase domain of HSP90 chaperone/DNA topoisomerase II/histidine kinase"/>
    <property type="match status" value="1"/>
</dbReference>
<feature type="domain" description="Histidine kinase/HSP90-like ATPase" evidence="11">
    <location>
        <begin position="537"/>
        <end position="616"/>
    </location>
</feature>
<keyword evidence="10" id="KW-1133">Transmembrane helix</keyword>
<evidence type="ECO:0000259" key="12">
    <source>
        <dbReference type="Pfam" id="PF07730"/>
    </source>
</evidence>
<dbReference type="Gene3D" id="1.20.5.1930">
    <property type="match status" value="1"/>
</dbReference>
<evidence type="ECO:0000256" key="8">
    <source>
        <dbReference type="ARBA" id="ARBA00023012"/>
    </source>
</evidence>
<dbReference type="EMBL" id="JAUEPH010000003">
    <property type="protein sequence ID" value="MDN3203983.1"/>
    <property type="molecule type" value="Genomic_DNA"/>
</dbReference>
<dbReference type="InterPro" id="IPR011712">
    <property type="entry name" value="Sig_transdc_His_kin_sub3_dim/P"/>
</dbReference>
<dbReference type="InterPro" id="IPR036890">
    <property type="entry name" value="HATPase_C_sf"/>
</dbReference>
<keyword evidence="6 13" id="KW-0418">Kinase</keyword>
<reference evidence="13" key="1">
    <citation type="submission" date="2023-06" db="EMBL/GenBank/DDBJ databases">
        <title>Robiginitalea aurantiacus sp. nov. and Algoriphagus sediminis sp. nov., isolated from coastal sediment.</title>
        <authorList>
            <person name="Zhou Z.Y."/>
            <person name="An J."/>
            <person name="Jia Y.W."/>
            <person name="Du Z.J."/>
        </authorList>
    </citation>
    <scope>NUCLEOTIDE SEQUENCE</scope>
    <source>
        <strain evidence="13">C2-7</strain>
    </source>
</reference>
<name>A0ABT7YBW7_9BACT</name>
<dbReference type="InterPro" id="IPR011990">
    <property type="entry name" value="TPR-like_helical_dom_sf"/>
</dbReference>
<keyword evidence="10" id="KW-0472">Membrane</keyword>
<dbReference type="SMART" id="SM00028">
    <property type="entry name" value="TPR"/>
    <property type="match status" value="5"/>
</dbReference>
<dbReference type="PANTHER" id="PTHR24421:SF10">
    <property type="entry name" value="NITRATE_NITRITE SENSOR PROTEIN NARQ"/>
    <property type="match status" value="1"/>
</dbReference>
<dbReference type="Gene3D" id="1.25.40.10">
    <property type="entry name" value="Tetratricopeptide repeat domain"/>
    <property type="match status" value="1"/>
</dbReference>
<feature type="transmembrane region" description="Helical" evidence="10">
    <location>
        <begin position="373"/>
        <end position="392"/>
    </location>
</feature>
<sequence length="617" mass="70607">MRRVSTCLFVILTFIFTASGQELQDRLQKALEARDSIALNSAQESVQTPLDSGVFLYFQGRLQSRLGDNKRAVESVEKSLTYFDLKNSPDYLISANNYLTYLESIIGNWDRAMFFGQEALKAAETVQDTNRIAYALGDIAIVFHDMEDYSNGVAYAKRGFNLLKNYRDPNPRTQGFVTNSLAINFDDWDKPDSALFYHYENLKLLEVVDSTTMTNTFNNIGNTLLKQKDFAEAEKWINVSLKYNYLRDEPYKMAANYTNLANIAYNLDNFSKAEVMLDSAKKYVDLSGSREKVRDYLWEQYRFQKRKGDLNKAMAFLEDYSELKDSIFKDERVQMIGELQTKYEVSKKETELAQSRADLAETDLLVKNRNNQLLLLLILILIVLGISFFIYYRQKNKTLHLEQEAKLQAILAEQETQNRLLEQRNRISSDLHDNIGAQLTFIVSSLDNLKFVDLPKEKFNSKLDQISAFTVETVNELRDTIWAMNKESISVEDLEVRLNTLISKAKVSCPNIDFELIVDEGLSKEKELNSMEGVNYYRIAQEALNNAVKHSGANKIWIELASENSHVKLSVKDNGQGISGKESKGNGMHTMKNRAERIGRKFSLDSRPEAGTQVCIS</sequence>
<feature type="compositionally biased region" description="Basic and acidic residues" evidence="9">
    <location>
        <begin position="597"/>
        <end position="608"/>
    </location>
</feature>
<protein>
    <recommendedName>
        <fullName evidence="2">histidine kinase</fullName>
        <ecNumber evidence="2">2.7.13.3</ecNumber>
    </recommendedName>
</protein>